<name>F2KSM5_ARCVS</name>
<accession>F2KSM5</accession>
<dbReference type="PANTHER" id="PTHR40447">
    <property type="entry name" value="ANAEROBIC SULFITE REDUCTASE SUBUNIT A"/>
    <property type="match status" value="1"/>
</dbReference>
<dbReference type="KEGG" id="ave:Arcve_2106"/>
<dbReference type="Gene3D" id="1.10.1060.10">
    <property type="entry name" value="Alpha-helical ferredoxin"/>
    <property type="match status" value="1"/>
</dbReference>
<feature type="domain" description="4Fe-4S ferredoxin-type" evidence="1">
    <location>
        <begin position="200"/>
        <end position="232"/>
    </location>
</feature>
<dbReference type="STRING" id="693661.Arcve_2106"/>
<dbReference type="Pfam" id="PF17179">
    <property type="entry name" value="Fer4_22"/>
    <property type="match status" value="1"/>
</dbReference>
<dbReference type="HOGENOM" id="CLU_046702_0_0_2"/>
<evidence type="ECO:0000259" key="1">
    <source>
        <dbReference type="PROSITE" id="PS51379"/>
    </source>
</evidence>
<dbReference type="PROSITE" id="PS51379">
    <property type="entry name" value="4FE4S_FER_2"/>
    <property type="match status" value="2"/>
</dbReference>
<dbReference type="AlphaFoldDB" id="F2KSM5"/>
<dbReference type="InterPro" id="IPR017896">
    <property type="entry name" value="4Fe4S_Fe-S-bd"/>
</dbReference>
<dbReference type="Proteomes" id="UP000008136">
    <property type="component" value="Chromosome"/>
</dbReference>
<evidence type="ECO:0000313" key="2">
    <source>
        <dbReference type="EMBL" id="AEA48095.1"/>
    </source>
</evidence>
<dbReference type="GeneID" id="10395240"/>
<reference evidence="2 3" key="1">
    <citation type="submission" date="2011-03" db="EMBL/GenBank/DDBJ databases">
        <title>The complete genome of Archaeoglobus veneficus SNP6.</title>
        <authorList>
            <consortium name="US DOE Joint Genome Institute (JGI-PGF)"/>
            <person name="Lucas S."/>
            <person name="Copeland A."/>
            <person name="Lapidus A."/>
            <person name="Bruce D."/>
            <person name="Goodwin L."/>
            <person name="Pitluck S."/>
            <person name="Kyrpides N."/>
            <person name="Mavromatis K."/>
            <person name="Pagani I."/>
            <person name="Ivanova N."/>
            <person name="Mikhailova N."/>
            <person name="Lu M."/>
            <person name="Detter J.C."/>
            <person name="Tapia R."/>
            <person name="Han C."/>
            <person name="Land M."/>
            <person name="Hauser L."/>
            <person name="Markowitz V."/>
            <person name="Cheng J.-F."/>
            <person name="Hugenholtz P."/>
            <person name="Woyke T."/>
            <person name="Wu D."/>
            <person name="Spring S."/>
            <person name="Brambilla E."/>
            <person name="Klenk H.-P."/>
            <person name="Eisen J.A."/>
        </authorList>
    </citation>
    <scope>NUCLEOTIDE SEQUENCE [LARGE SCALE GENOMIC DNA]</scope>
    <source>
        <strain evidence="3">SNP6</strain>
    </source>
</reference>
<protein>
    <submittedName>
        <fullName evidence="2">4Fe-4S ferredoxin iron-sulfur binding domain protein</fullName>
    </submittedName>
</protein>
<dbReference type="GO" id="GO:0016491">
    <property type="term" value="F:oxidoreductase activity"/>
    <property type="evidence" value="ECO:0007669"/>
    <property type="project" value="UniProtKB-ARBA"/>
</dbReference>
<dbReference type="eggNOG" id="arCOG05128">
    <property type="taxonomic scope" value="Archaea"/>
</dbReference>
<gene>
    <name evidence="2" type="ordered locus">Arcve_2106</name>
</gene>
<organism evidence="2 3">
    <name type="scientific">Archaeoglobus veneficus (strain DSM 11195 / SNP6)</name>
    <dbReference type="NCBI Taxonomy" id="693661"/>
    <lineage>
        <taxon>Archaea</taxon>
        <taxon>Methanobacteriati</taxon>
        <taxon>Methanobacteriota</taxon>
        <taxon>Archaeoglobi</taxon>
        <taxon>Archaeoglobales</taxon>
        <taxon>Archaeoglobaceae</taxon>
        <taxon>Archaeoglobus</taxon>
    </lineage>
</organism>
<dbReference type="PANTHER" id="PTHR40447:SF1">
    <property type="entry name" value="ANAEROBIC SULFITE REDUCTASE SUBUNIT A"/>
    <property type="match status" value="1"/>
</dbReference>
<dbReference type="InterPro" id="IPR009051">
    <property type="entry name" value="Helical_ferredxn"/>
</dbReference>
<keyword evidence="3" id="KW-1185">Reference proteome</keyword>
<feature type="domain" description="4Fe-4S ferredoxin-type" evidence="1">
    <location>
        <begin position="275"/>
        <end position="304"/>
    </location>
</feature>
<dbReference type="SUPFAM" id="SSF46548">
    <property type="entry name" value="alpha-helical ferredoxin"/>
    <property type="match status" value="1"/>
</dbReference>
<dbReference type="EMBL" id="CP002588">
    <property type="protein sequence ID" value="AEA48095.1"/>
    <property type="molecule type" value="Genomic_DNA"/>
</dbReference>
<dbReference type="GO" id="GO:0051536">
    <property type="term" value="F:iron-sulfur cluster binding"/>
    <property type="evidence" value="ECO:0007669"/>
    <property type="project" value="InterPro"/>
</dbReference>
<dbReference type="RefSeq" id="WP_013684746.1">
    <property type="nucleotide sequence ID" value="NC_015320.1"/>
</dbReference>
<dbReference type="OrthoDB" id="23833at2157"/>
<proteinExistence type="predicted"/>
<dbReference type="InterPro" id="IPR017900">
    <property type="entry name" value="4Fe4S_Fe_S_CS"/>
</dbReference>
<dbReference type="PROSITE" id="PS00198">
    <property type="entry name" value="4FE4S_FER_1"/>
    <property type="match status" value="2"/>
</dbReference>
<evidence type="ECO:0000313" key="3">
    <source>
        <dbReference type="Proteomes" id="UP000008136"/>
    </source>
</evidence>
<sequence>MEFFATADEIIDWLVSKLESHTVYVPRSFGFERVSSSEEIKVDVPLTVTPPKNLFFPHTEKLMMFGRRNVTEILPEKEKKIVFGIRPCDVHALKVLDTVFLSDPADPYYGTRRGDTILVTLACTELCPGSFCDKAGIELEGDVVITPLGEGYHVEVRNEELAEEFGSFRAASEEEKEEASKRRISSKQAFKVEWLKDAFEDEVWEKVARFCIGCGVCTYLCPTCHCFDITDSGNVRIRTWDSCQFPYFTMHTSGHNPRPEKKHRLRNRIYHKFSYFPERHGFFACVGCGRCVRMCPSRIDIRELVLGRD</sequence>